<evidence type="ECO:0000256" key="2">
    <source>
        <dbReference type="ARBA" id="ARBA00022649"/>
    </source>
</evidence>
<reference evidence="3" key="1">
    <citation type="journal article" date="2021" name="bioRxiv">
        <title>Unraveling nitrogen, sulfur and carbon metabolic pathways and microbial community transcriptional responses to substrate deprivation and toxicity stresses in a bioreactor mimicking anoxic brackish coastal sediment conditions.</title>
        <authorList>
            <person name="Martins P.D."/>
            <person name="Echeveste M.J."/>
            <person name="Arshad A."/>
            <person name="Kurth J."/>
            <person name="Ouboter H."/>
            <person name="Jetten M.S.M."/>
            <person name="Welte C.U."/>
        </authorList>
    </citation>
    <scope>NUCLEOTIDE SEQUENCE</scope>
    <source>
        <strain evidence="3">MAG_39</strain>
    </source>
</reference>
<comment type="caution">
    <text evidence="3">The sequence shown here is derived from an EMBL/GenBank/DDBJ whole genome shotgun (WGS) entry which is preliminary data.</text>
</comment>
<accession>A0A953M2E0</accession>
<proteinExistence type="inferred from homology"/>
<dbReference type="InterPro" id="IPR051803">
    <property type="entry name" value="TA_system_RelE-like_toxin"/>
</dbReference>
<evidence type="ECO:0000313" key="4">
    <source>
        <dbReference type="Proteomes" id="UP000705867"/>
    </source>
</evidence>
<sequence length="95" mass="10819">MHLEWTRPALNDLKEAGDFIALDSPRAAERMSRRVKEAVEYLLEHPNIGKPGRVPGTRELVISGTPFIAVYRITLPSIQIVRILHHARKWPAQSQ</sequence>
<dbReference type="Pfam" id="PF05016">
    <property type="entry name" value="ParE_toxin"/>
    <property type="match status" value="1"/>
</dbReference>
<reference evidence="3" key="2">
    <citation type="submission" date="2021-08" db="EMBL/GenBank/DDBJ databases">
        <authorList>
            <person name="Dalcin Martins P."/>
        </authorList>
    </citation>
    <scope>NUCLEOTIDE SEQUENCE</scope>
    <source>
        <strain evidence="3">MAG_39</strain>
    </source>
</reference>
<dbReference type="PANTHER" id="PTHR33755:SF6">
    <property type="entry name" value="PLASMID STABILIZATION SYSTEM PROTEIN"/>
    <property type="match status" value="1"/>
</dbReference>
<organism evidence="3 4">
    <name type="scientific">Candidatus Nitrobium versatile</name>
    <dbReference type="NCBI Taxonomy" id="2884831"/>
    <lineage>
        <taxon>Bacteria</taxon>
        <taxon>Pseudomonadati</taxon>
        <taxon>Nitrospirota</taxon>
        <taxon>Nitrospiria</taxon>
        <taxon>Nitrospirales</taxon>
        <taxon>Nitrospiraceae</taxon>
        <taxon>Candidatus Nitrobium</taxon>
    </lineage>
</organism>
<dbReference type="Proteomes" id="UP000705867">
    <property type="component" value="Unassembled WGS sequence"/>
</dbReference>
<dbReference type="InterPro" id="IPR035093">
    <property type="entry name" value="RelE/ParE_toxin_dom_sf"/>
</dbReference>
<comment type="similarity">
    <text evidence="1">Belongs to the RelE toxin family.</text>
</comment>
<evidence type="ECO:0000313" key="3">
    <source>
        <dbReference type="EMBL" id="MBZ0157593.1"/>
    </source>
</evidence>
<name>A0A953M2E0_9BACT</name>
<dbReference type="PANTHER" id="PTHR33755">
    <property type="entry name" value="TOXIN PARE1-RELATED"/>
    <property type="match status" value="1"/>
</dbReference>
<keyword evidence="2" id="KW-1277">Toxin-antitoxin system</keyword>
<dbReference type="NCBIfam" id="TIGR02385">
    <property type="entry name" value="RelE_StbE"/>
    <property type="match status" value="1"/>
</dbReference>
<dbReference type="EMBL" id="JAIOIV010000121">
    <property type="protein sequence ID" value="MBZ0157593.1"/>
    <property type="molecule type" value="Genomic_DNA"/>
</dbReference>
<dbReference type="AlphaFoldDB" id="A0A953M2E0"/>
<gene>
    <name evidence="3" type="ORF">K8I29_15445</name>
</gene>
<evidence type="ECO:0000256" key="1">
    <source>
        <dbReference type="ARBA" id="ARBA00006226"/>
    </source>
</evidence>
<dbReference type="InterPro" id="IPR007712">
    <property type="entry name" value="RelE/ParE_toxin"/>
</dbReference>
<dbReference type="Gene3D" id="3.30.2310.20">
    <property type="entry name" value="RelE-like"/>
    <property type="match status" value="1"/>
</dbReference>
<protein>
    <submittedName>
        <fullName evidence="3">Type II toxin-antitoxin system RelE/ParE family toxin</fullName>
    </submittedName>
</protein>